<sequence>MIYEFYPWKINVNKEETIKYYQTEDMSMAREINNIVNAKMTKGQKDFFENLGVDTSKILIISKLGCFELKFYVAGNVIGLPKSQKEALESVFPIICPNDVKLYETDNFLFDIDGMALRFKHPCSYLLDETYDKWNCGFFYSMAMISNDGSSFAISEEFHEKYYDDMYDKNVKVTLKNGRQIVGLYNDEFYEDASILVNYEVVKIEDIEKVELIGEEIQ</sequence>
<dbReference type="HOGENOM" id="CLU_1265353_0_0_9"/>
<reference evidence="1 2" key="1">
    <citation type="journal article" date="2014" name="Genome Announc.">
        <title>Draft genome sequences of the altered schaedler flora, a defined bacterial community from gnotobiotic mice.</title>
        <authorList>
            <person name="Wannemuehler M.J."/>
            <person name="Overstreet A.M."/>
            <person name="Ward D.V."/>
            <person name="Phillips G.J."/>
        </authorList>
    </citation>
    <scope>NUCLEOTIDE SEQUENCE [LARGE SCALE GENOMIC DNA]</scope>
    <source>
        <strain evidence="1 2">ASF492</strain>
    </source>
</reference>
<dbReference type="EMBL" id="AQFT01000148">
    <property type="protein sequence ID" value="EMZ20239.1"/>
    <property type="molecule type" value="Genomic_DNA"/>
</dbReference>
<dbReference type="AlphaFoldDB" id="N2A780"/>
<name>N2A780_9FIRM</name>
<dbReference type="eggNOG" id="ENOG5033BEC">
    <property type="taxonomic scope" value="Bacteria"/>
</dbReference>
<evidence type="ECO:0000313" key="2">
    <source>
        <dbReference type="Proteomes" id="UP000012589"/>
    </source>
</evidence>
<comment type="caution">
    <text evidence="1">The sequence shown here is derived from an EMBL/GenBank/DDBJ whole genome shotgun (WGS) entry which is preliminary data.</text>
</comment>
<organism evidence="1 2">
    <name type="scientific">Eubacterium plexicaudatum ASF492</name>
    <dbReference type="NCBI Taxonomy" id="1235802"/>
    <lineage>
        <taxon>Bacteria</taxon>
        <taxon>Bacillati</taxon>
        <taxon>Bacillota</taxon>
        <taxon>Clostridia</taxon>
        <taxon>Eubacteriales</taxon>
        <taxon>Eubacteriaceae</taxon>
        <taxon>Eubacterium</taxon>
    </lineage>
</organism>
<protein>
    <submittedName>
        <fullName evidence="1">Uncharacterized protein</fullName>
    </submittedName>
</protein>
<dbReference type="Proteomes" id="UP000012589">
    <property type="component" value="Unassembled WGS sequence"/>
</dbReference>
<dbReference type="OrthoDB" id="1779368at2"/>
<dbReference type="PATRIC" id="fig|1235802.3.peg.5330"/>
<evidence type="ECO:0000313" key="1">
    <source>
        <dbReference type="EMBL" id="EMZ20239.1"/>
    </source>
</evidence>
<keyword evidence="2" id="KW-1185">Reference proteome</keyword>
<gene>
    <name evidence="1" type="ORF">C823_05052</name>
</gene>
<proteinExistence type="predicted"/>
<accession>N2A780</accession>
<dbReference type="STRING" id="1235802.C823_05052"/>